<dbReference type="Gene3D" id="1.10.287.890">
    <property type="entry name" value="Crystal structure of tRNA isopentenylpyrophosphate transferase (bh2366) domain"/>
    <property type="match status" value="1"/>
</dbReference>
<feature type="region of interest" description="Interaction with substrate tRNA" evidence="10">
    <location>
        <begin position="340"/>
        <end position="343"/>
    </location>
</feature>
<dbReference type="InterPro" id="IPR039657">
    <property type="entry name" value="Dimethylallyltransferase"/>
</dbReference>
<proteinExistence type="inferred from homology"/>
<name>A0ABP8LYD3_9BACT</name>
<dbReference type="RefSeq" id="WP_345028058.1">
    <property type="nucleotide sequence ID" value="NZ_BAABEY010000018.1"/>
</dbReference>
<reference evidence="12" key="1">
    <citation type="journal article" date="2019" name="Int. J. Syst. Evol. Microbiol.">
        <title>The Global Catalogue of Microorganisms (GCM) 10K type strain sequencing project: providing services to taxonomists for standard genome sequencing and annotation.</title>
        <authorList>
            <consortium name="The Broad Institute Genomics Platform"/>
            <consortium name="The Broad Institute Genome Sequencing Center for Infectious Disease"/>
            <person name="Wu L."/>
            <person name="Ma J."/>
        </authorList>
    </citation>
    <scope>NUCLEOTIDE SEQUENCE [LARGE SCALE GENOMIC DNA]</scope>
    <source>
        <strain evidence="12">JCM 31920</strain>
    </source>
</reference>
<keyword evidence="4 10" id="KW-0808">Transferase</keyword>
<evidence type="ECO:0000256" key="7">
    <source>
        <dbReference type="ARBA" id="ARBA00022840"/>
    </source>
</evidence>
<keyword evidence="8 10" id="KW-0460">Magnesium</keyword>
<feature type="site" description="Interaction with substrate tRNA" evidence="10">
    <location>
        <position position="409"/>
    </location>
</feature>
<comment type="caution">
    <text evidence="11">The sequence shown here is derived from an EMBL/GenBank/DDBJ whole genome shotgun (WGS) entry which is preliminary data.</text>
</comment>
<feature type="binding site" evidence="10">
    <location>
        <begin position="315"/>
        <end position="322"/>
    </location>
    <ligand>
        <name>ATP</name>
        <dbReference type="ChEBI" id="CHEBI:30616"/>
    </ligand>
</feature>
<evidence type="ECO:0000256" key="3">
    <source>
        <dbReference type="ARBA" id="ARBA00005842"/>
    </source>
</evidence>
<comment type="cofactor">
    <cofactor evidence="1 10">
        <name>Mg(2+)</name>
        <dbReference type="ChEBI" id="CHEBI:18420"/>
    </cofactor>
</comment>
<evidence type="ECO:0000256" key="5">
    <source>
        <dbReference type="ARBA" id="ARBA00022694"/>
    </source>
</evidence>
<protein>
    <recommendedName>
        <fullName evidence="10">tRNA dimethylallyltransferase</fullName>
        <ecNumber evidence="10">2.5.1.75</ecNumber>
    </recommendedName>
    <alternativeName>
        <fullName evidence="10">Dimethylallyl diphosphate:tRNA dimethylallyltransferase</fullName>
        <shortName evidence="10">DMAPP:tRNA dimethylallyltransferase</shortName>
        <shortName evidence="10">DMATase</shortName>
    </alternativeName>
    <alternativeName>
        <fullName evidence="10">Isopentenyl-diphosphate:tRNA isopentenyltransferase</fullName>
        <shortName evidence="10">IPP transferase</shortName>
        <shortName evidence="10">IPPT</shortName>
        <shortName evidence="10">IPTase</shortName>
    </alternativeName>
</protein>
<dbReference type="Pfam" id="PF01715">
    <property type="entry name" value="IPPT"/>
    <property type="match status" value="2"/>
</dbReference>
<dbReference type="PANTHER" id="PTHR11088">
    <property type="entry name" value="TRNA DIMETHYLALLYLTRANSFERASE"/>
    <property type="match status" value="1"/>
</dbReference>
<comment type="function">
    <text evidence="2 10">Catalyzes the transfer of a dimethylallyl group onto the adenine at position 37 in tRNAs that read codons beginning with uridine, leading to the formation of N6-(dimethylallyl)adenosine (i(6)A).</text>
</comment>
<comment type="similarity">
    <text evidence="3 10">Belongs to the IPP transferase family.</text>
</comment>
<comment type="subunit">
    <text evidence="10">Monomer.</text>
</comment>
<keyword evidence="6 10" id="KW-0547">Nucleotide-binding</keyword>
<accession>A0ABP8LYD3</accession>
<evidence type="ECO:0000313" key="12">
    <source>
        <dbReference type="Proteomes" id="UP001501508"/>
    </source>
</evidence>
<dbReference type="EC" id="2.5.1.75" evidence="10"/>
<dbReference type="Proteomes" id="UP001501508">
    <property type="component" value="Unassembled WGS sequence"/>
</dbReference>
<evidence type="ECO:0000256" key="10">
    <source>
        <dbReference type="HAMAP-Rule" id="MF_00185"/>
    </source>
</evidence>
<evidence type="ECO:0000313" key="11">
    <source>
        <dbReference type="EMBL" id="GAA4437772.1"/>
    </source>
</evidence>
<evidence type="ECO:0000256" key="1">
    <source>
        <dbReference type="ARBA" id="ARBA00001946"/>
    </source>
</evidence>
<dbReference type="EMBL" id="BAABEY010000018">
    <property type="protein sequence ID" value="GAA4437772.1"/>
    <property type="molecule type" value="Genomic_DNA"/>
</dbReference>
<keyword evidence="5 10" id="KW-0819">tRNA processing</keyword>
<sequence>MAIKQPETESLFIRDFKEWLSGTGRLFTSETAAGYPVFTISGDPGIRVCCIALTAWNGRHPLPAHNNPPGSHPPLVLWEDIWFRKNALVKSTLLARLGESHRIPARITQVEKIDKPAADDFLNTHHLNGACAARYRFGLFVPKKHFRFLPPQLSAPGSDRILVAVAAFAAPKTFTKGERPYKSGELIRIAGLRGTTVVGGLSKLIGQFVKAYPIDDIMTYVDREWSSGEGFSKIGFSLVAESPPINFVIDQRNYARYALHRLDNKILLEGRENLVHIANAGNLKLVRKFDRPETPAPVKPRLTGSPPYDIIFVVGPTASGKTSLAVRLAYELGGEIISLDSRQVYRRMDLGTGKDLSEYRINGSDIPYHLIDLLEPGAPYSVYEFQKDFAHAYDLLRKKNKIAIACGGSGLYIESALNHLRGLPGDEAPSVLVIGLNPSVALRRHKIEKRLTQRIEQGLIQEVQHLLDEGLPAESLIRYGLEYKYVTEFLIERITYTEMREKLEVEIIRFSKRQVTFLKKIERAGYRIQWLPPVLQ</sequence>
<gene>
    <name evidence="10" type="primary">miaA</name>
    <name evidence="11" type="ORF">GCM10023091_17430</name>
</gene>
<evidence type="ECO:0000256" key="9">
    <source>
        <dbReference type="ARBA" id="ARBA00049563"/>
    </source>
</evidence>
<dbReference type="PANTHER" id="PTHR11088:SF60">
    <property type="entry name" value="TRNA DIMETHYLALLYLTRANSFERASE"/>
    <property type="match status" value="1"/>
</dbReference>
<dbReference type="SUPFAM" id="SSF52540">
    <property type="entry name" value="P-loop containing nucleoside triphosphate hydrolases"/>
    <property type="match status" value="1"/>
</dbReference>
<dbReference type="InterPro" id="IPR027417">
    <property type="entry name" value="P-loop_NTPase"/>
</dbReference>
<comment type="catalytic activity">
    <reaction evidence="9 10">
        <text>adenosine(37) in tRNA + dimethylallyl diphosphate = N(6)-dimethylallyladenosine(37) in tRNA + diphosphate</text>
        <dbReference type="Rhea" id="RHEA:26482"/>
        <dbReference type="Rhea" id="RHEA-COMP:10162"/>
        <dbReference type="Rhea" id="RHEA-COMP:10375"/>
        <dbReference type="ChEBI" id="CHEBI:33019"/>
        <dbReference type="ChEBI" id="CHEBI:57623"/>
        <dbReference type="ChEBI" id="CHEBI:74411"/>
        <dbReference type="ChEBI" id="CHEBI:74415"/>
        <dbReference type="EC" id="2.5.1.75"/>
    </reaction>
</comment>
<dbReference type="HAMAP" id="MF_00185">
    <property type="entry name" value="IPP_trans"/>
    <property type="match status" value="1"/>
</dbReference>
<comment type="caution">
    <text evidence="10">Lacks conserved residue(s) required for the propagation of feature annotation.</text>
</comment>
<evidence type="ECO:0000256" key="2">
    <source>
        <dbReference type="ARBA" id="ARBA00003213"/>
    </source>
</evidence>
<keyword evidence="12" id="KW-1185">Reference proteome</keyword>
<evidence type="ECO:0000256" key="8">
    <source>
        <dbReference type="ARBA" id="ARBA00022842"/>
    </source>
</evidence>
<evidence type="ECO:0000256" key="6">
    <source>
        <dbReference type="ARBA" id="ARBA00022741"/>
    </source>
</evidence>
<keyword evidence="7 10" id="KW-0067">ATP-binding</keyword>
<evidence type="ECO:0000256" key="4">
    <source>
        <dbReference type="ARBA" id="ARBA00022679"/>
    </source>
</evidence>
<dbReference type="Gene3D" id="3.40.50.300">
    <property type="entry name" value="P-loop containing nucleotide triphosphate hydrolases"/>
    <property type="match status" value="1"/>
</dbReference>
<feature type="binding site" evidence="10">
    <location>
        <begin position="317"/>
        <end position="322"/>
    </location>
    <ligand>
        <name>substrate</name>
    </ligand>
</feature>
<organism evidence="11 12">
    <name type="scientific">Ravibacter arvi</name>
    <dbReference type="NCBI Taxonomy" id="2051041"/>
    <lineage>
        <taxon>Bacteria</taxon>
        <taxon>Pseudomonadati</taxon>
        <taxon>Bacteroidota</taxon>
        <taxon>Cytophagia</taxon>
        <taxon>Cytophagales</taxon>
        <taxon>Spirosomataceae</taxon>
        <taxon>Ravibacter</taxon>
    </lineage>
</organism>
<dbReference type="InterPro" id="IPR018022">
    <property type="entry name" value="IPT"/>
</dbReference>